<reference evidence="4" key="2">
    <citation type="submission" date="2015-01" db="EMBL/GenBank/DDBJ databases">
        <title>Evolutionary Origins and Diversification of the Mycorrhizal Mutualists.</title>
        <authorList>
            <consortium name="DOE Joint Genome Institute"/>
            <consortium name="Mycorrhizal Genomics Consortium"/>
            <person name="Kohler A."/>
            <person name="Kuo A."/>
            <person name="Nagy L.G."/>
            <person name="Floudas D."/>
            <person name="Copeland A."/>
            <person name="Barry K.W."/>
            <person name="Cichocki N."/>
            <person name="Veneault-Fourrey C."/>
            <person name="LaButti K."/>
            <person name="Lindquist E.A."/>
            <person name="Lipzen A."/>
            <person name="Lundell T."/>
            <person name="Morin E."/>
            <person name="Murat C."/>
            <person name="Riley R."/>
            <person name="Ohm R."/>
            <person name="Sun H."/>
            <person name="Tunlid A."/>
            <person name="Henrissat B."/>
            <person name="Grigoriev I.V."/>
            <person name="Hibbett D.S."/>
            <person name="Martin F."/>
        </authorList>
    </citation>
    <scope>NUCLEOTIDE SEQUENCE [LARGE SCALE GENOMIC DNA]</scope>
    <source>
        <strain evidence="4">Ve08.2h10</strain>
    </source>
</reference>
<dbReference type="HOGENOM" id="CLU_008847_0_0_1"/>
<feature type="compositionally biased region" description="Low complexity" evidence="2">
    <location>
        <begin position="872"/>
        <end position="883"/>
    </location>
</feature>
<gene>
    <name evidence="3" type="ORF">PAXRUDRAFT_143685</name>
</gene>
<dbReference type="STRING" id="930991.A0A0D0E1D5"/>
<keyword evidence="1" id="KW-0175">Coiled coil</keyword>
<feature type="compositionally biased region" description="Polar residues" evidence="2">
    <location>
        <begin position="806"/>
        <end position="816"/>
    </location>
</feature>
<feature type="region of interest" description="Disordered" evidence="2">
    <location>
        <begin position="87"/>
        <end position="115"/>
    </location>
</feature>
<name>A0A0D0E1D5_9AGAM</name>
<dbReference type="OrthoDB" id="4088568at2759"/>
<dbReference type="AlphaFoldDB" id="A0A0D0E1D5"/>
<evidence type="ECO:0000256" key="1">
    <source>
        <dbReference type="SAM" id="Coils"/>
    </source>
</evidence>
<reference evidence="3 4" key="1">
    <citation type="submission" date="2014-04" db="EMBL/GenBank/DDBJ databases">
        <authorList>
            <consortium name="DOE Joint Genome Institute"/>
            <person name="Kuo A."/>
            <person name="Kohler A."/>
            <person name="Jargeat P."/>
            <person name="Nagy L.G."/>
            <person name="Floudas D."/>
            <person name="Copeland A."/>
            <person name="Barry K.W."/>
            <person name="Cichocki N."/>
            <person name="Veneault-Fourrey C."/>
            <person name="LaButti K."/>
            <person name="Lindquist E.A."/>
            <person name="Lipzen A."/>
            <person name="Lundell T."/>
            <person name="Morin E."/>
            <person name="Murat C."/>
            <person name="Sun H."/>
            <person name="Tunlid A."/>
            <person name="Henrissat B."/>
            <person name="Grigoriev I.V."/>
            <person name="Hibbett D.S."/>
            <person name="Martin F."/>
            <person name="Nordberg H.P."/>
            <person name="Cantor M.N."/>
            <person name="Hua S.X."/>
        </authorList>
    </citation>
    <scope>NUCLEOTIDE SEQUENCE [LARGE SCALE GENOMIC DNA]</scope>
    <source>
        <strain evidence="3 4">Ve08.2h10</strain>
    </source>
</reference>
<feature type="compositionally biased region" description="Basic and acidic residues" evidence="2">
    <location>
        <begin position="101"/>
        <end position="115"/>
    </location>
</feature>
<feature type="compositionally biased region" description="Polar residues" evidence="2">
    <location>
        <begin position="884"/>
        <end position="894"/>
    </location>
</feature>
<organism evidence="3 4">
    <name type="scientific">Paxillus rubicundulus Ve08.2h10</name>
    <dbReference type="NCBI Taxonomy" id="930991"/>
    <lineage>
        <taxon>Eukaryota</taxon>
        <taxon>Fungi</taxon>
        <taxon>Dikarya</taxon>
        <taxon>Basidiomycota</taxon>
        <taxon>Agaricomycotina</taxon>
        <taxon>Agaricomycetes</taxon>
        <taxon>Agaricomycetidae</taxon>
        <taxon>Boletales</taxon>
        <taxon>Paxilineae</taxon>
        <taxon>Paxillaceae</taxon>
        <taxon>Paxillus</taxon>
    </lineage>
</organism>
<feature type="coiled-coil region" evidence="1">
    <location>
        <begin position="180"/>
        <end position="214"/>
    </location>
</feature>
<dbReference type="EMBL" id="KN825132">
    <property type="protein sequence ID" value="KIK94069.1"/>
    <property type="molecule type" value="Genomic_DNA"/>
</dbReference>
<evidence type="ECO:0000313" key="3">
    <source>
        <dbReference type="EMBL" id="KIK94069.1"/>
    </source>
</evidence>
<feature type="region of interest" description="Disordered" evidence="2">
    <location>
        <begin position="872"/>
        <end position="904"/>
    </location>
</feature>
<feature type="coiled-coil region" evidence="1">
    <location>
        <begin position="272"/>
        <end position="306"/>
    </location>
</feature>
<evidence type="ECO:0000313" key="4">
    <source>
        <dbReference type="Proteomes" id="UP000054538"/>
    </source>
</evidence>
<sequence>MQGEPAPDSTTASSLDHATSTIDDLTLALTSFSRVPSPEPQRQICCCCGNEDCEATKNWIALKSRLESRLILSAEVGSALLQRHEAYVRRHEPSGTTPRKASQDSAHEDASRDRAEGDARLVGLLKENVVLQKRLTRALLNNELAEASSKTVLHELEEARGAVSRLTAHHARSVGLDTRLSAVLQENDDIRQERDSQTQRAKLAEARLAALKDQKLQAEVCRLQEDLEIRRLQRFESSESLLQDVRSRLEGLQNSHFGKSAMEENVEVTKVLESLVADNEILKADNEELHKLLTESREDLQALQREVGEHSIFVPPIQVETFYKHSRTSSGPSSLVRDSLLSSTRRPSSVEPRFRRIYEPLTPETSRRPLSPADSLLASATKYTNFIHPQPRYPLSHLSFGTDTEPEYDQGLLLENQATKGVQTDRWLGAHPSPHLAPSFVDQLFPSPHDGHSDSSSLLDGHGSPISSLLERMHTLLHRMTQADALTLTNRLKRQHLRGADVKHLSRTTISNILSEVSHLRAHYRMWLEDEKMTTLCTRKDLRGLFKLFREVLEEMGQMRVTLNDVILEPSIAIKVSEMALDSAKAEAMERERKSGSVLGPSWMAPFSKLFGSSLHDPGSQSSTRATARPPSRGHGVTRTPRPVPKIAPALAASTTTVNVEFSGTGTGKSVTSIFSAHPSNEGAQDHFPRINTLPQPIKPTQPNVRSVMGIFAGAPHVEDALDPWVILPRAPRRVQSAFFKADPAENGTATTCRSAVRKRHASQLSRGVDAVLDADTVSIRNVEDSEAGDVPGPLLERTLRRRGLSDSSIHSTLMNQGGGSGDTANANSAEPTGAWLERTSVLRTLSRTMQNFKQAASHTISGVANPTAATALSSSLHPASAPGTSDSKGSASGDSLDIHHSQQPRGSSAAFSLFLPGLTSWAAGGAPDSSHTYSPLQVNVHGSVREDATIPRLLGRESQGRGI</sequence>
<evidence type="ECO:0000256" key="2">
    <source>
        <dbReference type="SAM" id="MobiDB-lite"/>
    </source>
</evidence>
<feature type="region of interest" description="Disordered" evidence="2">
    <location>
        <begin position="804"/>
        <end position="835"/>
    </location>
</feature>
<keyword evidence="4" id="KW-1185">Reference proteome</keyword>
<dbReference type="Proteomes" id="UP000054538">
    <property type="component" value="Unassembled WGS sequence"/>
</dbReference>
<proteinExistence type="predicted"/>
<feature type="region of interest" description="Disordered" evidence="2">
    <location>
        <begin position="614"/>
        <end position="645"/>
    </location>
</feature>
<protein>
    <submittedName>
        <fullName evidence="3">Uncharacterized protein</fullName>
    </submittedName>
</protein>
<accession>A0A0D0E1D5</accession>
<dbReference type="InParanoid" id="A0A0D0E1D5"/>